<proteinExistence type="predicted"/>
<comment type="caution">
    <text evidence="2">The sequence shown here is derived from an EMBL/GenBank/DDBJ whole genome shotgun (WGS) entry which is preliminary data.</text>
</comment>
<dbReference type="PANTHER" id="PTHR13504:SF38">
    <property type="entry name" value="FIDO DOMAIN-CONTAINING PROTEIN"/>
    <property type="match status" value="1"/>
</dbReference>
<dbReference type="InterPro" id="IPR040198">
    <property type="entry name" value="Fido_containing"/>
</dbReference>
<dbReference type="PANTHER" id="PTHR13504">
    <property type="entry name" value="FIDO DOMAIN-CONTAINING PROTEIN DDB_G0283145"/>
    <property type="match status" value="1"/>
</dbReference>
<feature type="domain" description="Fido" evidence="1">
    <location>
        <begin position="106"/>
        <end position="265"/>
    </location>
</feature>
<dbReference type="PROSITE" id="PS51459">
    <property type="entry name" value="FIDO"/>
    <property type="match status" value="1"/>
</dbReference>
<evidence type="ECO:0000313" key="3">
    <source>
        <dbReference type="Proteomes" id="UP001597097"/>
    </source>
</evidence>
<gene>
    <name evidence="2" type="ORF">ACFSJ0_41705</name>
</gene>
<dbReference type="InterPro" id="IPR003812">
    <property type="entry name" value="Fido"/>
</dbReference>
<dbReference type="RefSeq" id="WP_219538154.1">
    <property type="nucleotide sequence ID" value="NZ_JAHKRM010000044.1"/>
</dbReference>
<protein>
    <submittedName>
        <fullName evidence="2">Fic family protein</fullName>
    </submittedName>
</protein>
<evidence type="ECO:0000259" key="1">
    <source>
        <dbReference type="PROSITE" id="PS51459"/>
    </source>
</evidence>
<evidence type="ECO:0000313" key="2">
    <source>
        <dbReference type="EMBL" id="MFD1543618.1"/>
    </source>
</evidence>
<accession>A0ABW4GMA1</accession>
<dbReference type="Proteomes" id="UP001597097">
    <property type="component" value="Unassembled WGS sequence"/>
</dbReference>
<dbReference type="Pfam" id="PF02661">
    <property type="entry name" value="Fic"/>
    <property type="match status" value="1"/>
</dbReference>
<keyword evidence="3" id="KW-1185">Reference proteome</keyword>
<sequence>MLYATPQLDDQELSVLSEIDELRERLRSQLHEPRRWVGLLRRQSFARAVQGSNSIEGYDAKLDDAAAIADGAEPIDAADDTKQAIRGYSEAMTYVLQIAREKDFEYNRQLIKVLHFMMTSYDLGARPGQWRAGDIYVRDDASGDIVYEGPPVDEVPALMDELTALLAAENGFTATDRGGPPIVRAAMAHLNLVMIHPFRDGNGRMARCLQSLIIAREGVLSPIFINIEEYLGRNTPAYYNVLGEVGQGHYRPDGDARPWLRFALTAHLRQARTVLVRVRESGRLWVELERLTKMQALPERALTALFDAAVGQRVRNATYRAWLKRGGDEEISFATASRDLSQLASLGLLEPRGSNRGRYYVAGATLQAVRQGIIAERDPRDDSDPFHS</sequence>
<name>A0ABW4GMA1_9ACTN</name>
<dbReference type="EMBL" id="JBHUCM010000039">
    <property type="protein sequence ID" value="MFD1543618.1"/>
    <property type="molecule type" value="Genomic_DNA"/>
</dbReference>
<organism evidence="2 3">
    <name type="scientific">Nonomuraea guangzhouensis</name>
    <dbReference type="NCBI Taxonomy" id="1291555"/>
    <lineage>
        <taxon>Bacteria</taxon>
        <taxon>Bacillati</taxon>
        <taxon>Actinomycetota</taxon>
        <taxon>Actinomycetes</taxon>
        <taxon>Streptosporangiales</taxon>
        <taxon>Streptosporangiaceae</taxon>
        <taxon>Nonomuraea</taxon>
    </lineage>
</organism>
<reference evidence="3" key="1">
    <citation type="journal article" date="2019" name="Int. J. Syst. Evol. Microbiol.">
        <title>The Global Catalogue of Microorganisms (GCM) 10K type strain sequencing project: providing services to taxonomists for standard genome sequencing and annotation.</title>
        <authorList>
            <consortium name="The Broad Institute Genomics Platform"/>
            <consortium name="The Broad Institute Genome Sequencing Center for Infectious Disease"/>
            <person name="Wu L."/>
            <person name="Ma J."/>
        </authorList>
    </citation>
    <scope>NUCLEOTIDE SEQUENCE [LARGE SCALE GENOMIC DNA]</scope>
    <source>
        <strain evidence="3">CGMCC 1.15399</strain>
    </source>
</reference>